<dbReference type="InterPro" id="IPR032407">
    <property type="entry name" value="MHB"/>
</dbReference>
<dbReference type="Proteomes" id="UP000192366">
    <property type="component" value="Unassembled WGS sequence"/>
</dbReference>
<dbReference type="STRING" id="564198.BST17_09020"/>
<protein>
    <submittedName>
        <fullName evidence="3">Hemophore-related protein</fullName>
    </submittedName>
</protein>
<keyword evidence="1" id="KW-0732">Signal</keyword>
<dbReference type="InterPro" id="IPR038378">
    <property type="entry name" value="MHB_sf"/>
</dbReference>
<proteinExistence type="predicted"/>
<evidence type="ECO:0000313" key="3">
    <source>
        <dbReference type="EMBL" id="ORA05345.1"/>
    </source>
</evidence>
<dbReference type="GO" id="GO:0020037">
    <property type="term" value="F:heme binding"/>
    <property type="evidence" value="ECO:0007669"/>
    <property type="project" value="InterPro"/>
</dbReference>
<feature type="signal peptide" evidence="1">
    <location>
        <begin position="1"/>
        <end position="27"/>
    </location>
</feature>
<accession>A0A1W9YZ80</accession>
<evidence type="ECO:0000259" key="2">
    <source>
        <dbReference type="Pfam" id="PF16525"/>
    </source>
</evidence>
<dbReference type="Pfam" id="PF16525">
    <property type="entry name" value="MHB"/>
    <property type="match status" value="1"/>
</dbReference>
<reference evidence="3 4" key="1">
    <citation type="submission" date="2017-02" db="EMBL/GenBank/DDBJ databases">
        <title>The new phylogeny of genus Mycobacterium.</title>
        <authorList>
            <person name="Tortoli E."/>
            <person name="Trovato A."/>
            <person name="Cirillo D.M."/>
        </authorList>
    </citation>
    <scope>NUCLEOTIDE SEQUENCE [LARGE SCALE GENOMIC DNA]</scope>
    <source>
        <strain evidence="3 4">DSM 45578</strain>
    </source>
</reference>
<evidence type="ECO:0000313" key="4">
    <source>
        <dbReference type="Proteomes" id="UP000192366"/>
    </source>
</evidence>
<keyword evidence="4" id="KW-1185">Reference proteome</keyword>
<dbReference type="NCBIfam" id="TIGR04529">
    <property type="entry name" value="MTB_hemophore"/>
    <property type="match status" value="1"/>
</dbReference>
<dbReference type="RefSeq" id="WP_083057252.1">
    <property type="nucleotide sequence ID" value="NZ_JACKVM010000014.1"/>
</dbReference>
<dbReference type="Gene3D" id="1.20.20.20">
    <property type="entry name" value="Haemophore, haem-binding domain"/>
    <property type="match status" value="1"/>
</dbReference>
<dbReference type="EMBL" id="MVHJ01000006">
    <property type="protein sequence ID" value="ORA05345.1"/>
    <property type="molecule type" value="Genomic_DNA"/>
</dbReference>
<gene>
    <name evidence="3" type="ORF">BST17_09020</name>
</gene>
<feature type="domain" description="Haemophore haem-binding" evidence="2">
    <location>
        <begin position="31"/>
        <end position="107"/>
    </location>
</feature>
<evidence type="ECO:0000256" key="1">
    <source>
        <dbReference type="SAM" id="SignalP"/>
    </source>
</evidence>
<name>A0A1W9YZ80_MYCBA</name>
<dbReference type="AlphaFoldDB" id="A0A1W9YZ80"/>
<comment type="caution">
    <text evidence="3">The sequence shown here is derived from an EMBL/GenBank/DDBJ whole genome shotgun (WGS) entry which is preliminary data.</text>
</comment>
<sequence length="118" mass="12172">MSTLRTGFTIAAMTVAAGFAVTAPAAAEPPPNCTAADVAGVAGGVNIAMSGYLFTHPDVNAFLTGLEGLPPEQIKEQARGYLAANPQTANEIRGIRQPLTDLRARCNVTAPLQHDVLG</sequence>
<feature type="chain" id="PRO_5013343740" evidence="1">
    <location>
        <begin position="28"/>
        <end position="118"/>
    </location>
</feature>
<organism evidence="3 4">
    <name type="scientific">Mycolicibacterium bacteremicum</name>
    <name type="common">Mycobacterium bacteremicum</name>
    <dbReference type="NCBI Taxonomy" id="564198"/>
    <lineage>
        <taxon>Bacteria</taxon>
        <taxon>Bacillati</taxon>
        <taxon>Actinomycetota</taxon>
        <taxon>Actinomycetes</taxon>
        <taxon>Mycobacteriales</taxon>
        <taxon>Mycobacteriaceae</taxon>
        <taxon>Mycolicibacterium</taxon>
    </lineage>
</organism>